<evidence type="ECO:0000313" key="1">
    <source>
        <dbReference type="EMBL" id="NML40367.1"/>
    </source>
</evidence>
<dbReference type="EMBL" id="JABBGC010000003">
    <property type="protein sequence ID" value="NML40367.1"/>
    <property type="molecule type" value="Genomic_DNA"/>
</dbReference>
<sequence length="103" mass="11972">MNKDELALVQQLKSDVNGVHRFVEGENKYGLLIIARGEVLFFQENDKALLCDVSARYALINPATIKKWDNGDKISDEEREEIVQKIILLYKKAYRNDLKIFKE</sequence>
<dbReference type="AlphaFoldDB" id="A0A848GQW2"/>
<name>A0A848GQW2_9BACT</name>
<proteinExistence type="predicted"/>
<evidence type="ECO:0000313" key="2">
    <source>
        <dbReference type="Proteomes" id="UP000583266"/>
    </source>
</evidence>
<gene>
    <name evidence="1" type="ORF">HHL17_24430</name>
</gene>
<accession>A0A848GQW2</accession>
<reference evidence="1 2" key="1">
    <citation type="submission" date="2020-04" db="EMBL/GenBank/DDBJ databases">
        <title>Chitinophaga sp. G-6-1-13 sp. nov., isolated from soil.</title>
        <authorList>
            <person name="Dahal R.H."/>
            <person name="Chaudhary D.K."/>
        </authorList>
    </citation>
    <scope>NUCLEOTIDE SEQUENCE [LARGE SCALE GENOMIC DNA]</scope>
    <source>
        <strain evidence="1 2">G-6-1-13</strain>
    </source>
</reference>
<dbReference type="Proteomes" id="UP000583266">
    <property type="component" value="Unassembled WGS sequence"/>
</dbReference>
<dbReference type="RefSeq" id="WP_169227471.1">
    <property type="nucleotide sequence ID" value="NZ_JABBGC010000003.1"/>
</dbReference>
<keyword evidence="2" id="KW-1185">Reference proteome</keyword>
<comment type="caution">
    <text evidence="1">The sequence shown here is derived from an EMBL/GenBank/DDBJ whole genome shotgun (WGS) entry which is preliminary data.</text>
</comment>
<organism evidence="1 2">
    <name type="scientific">Chitinophaga fulva</name>
    <dbReference type="NCBI Taxonomy" id="2728842"/>
    <lineage>
        <taxon>Bacteria</taxon>
        <taxon>Pseudomonadati</taxon>
        <taxon>Bacteroidota</taxon>
        <taxon>Chitinophagia</taxon>
        <taxon>Chitinophagales</taxon>
        <taxon>Chitinophagaceae</taxon>
        <taxon>Chitinophaga</taxon>
    </lineage>
</organism>
<protein>
    <submittedName>
        <fullName evidence="1">Uncharacterized protein</fullName>
    </submittedName>
</protein>